<proteinExistence type="predicted"/>
<gene>
    <name evidence="6" type="ORF">AKO1_002273</name>
</gene>
<feature type="compositionally biased region" description="Basic and acidic residues" evidence="4">
    <location>
        <begin position="1"/>
        <end position="22"/>
    </location>
</feature>
<dbReference type="PROSITE" id="PS50082">
    <property type="entry name" value="WD_REPEATS_2"/>
    <property type="match status" value="4"/>
</dbReference>
<dbReference type="AlphaFoldDB" id="A0AAW2ZNR7"/>
<dbReference type="PRINTS" id="PR00320">
    <property type="entry name" value="GPROTEINBRPT"/>
</dbReference>
<dbReference type="PROSITE" id="PS50294">
    <property type="entry name" value="WD_REPEATS_REGION"/>
    <property type="match status" value="1"/>
</dbReference>
<keyword evidence="2" id="KW-0677">Repeat</keyword>
<dbReference type="Gene3D" id="3.30.710.10">
    <property type="entry name" value="Potassium Channel Kv1.1, Chain A"/>
    <property type="match status" value="1"/>
</dbReference>
<accession>A0AAW2ZNR7</accession>
<feature type="repeat" description="WD" evidence="3">
    <location>
        <begin position="291"/>
        <end position="331"/>
    </location>
</feature>
<keyword evidence="1 3" id="KW-0853">WD repeat</keyword>
<dbReference type="PANTHER" id="PTHR19848:SF8">
    <property type="entry name" value="F-BOX AND WD REPEAT DOMAIN CONTAINING 7"/>
    <property type="match status" value="1"/>
</dbReference>
<dbReference type="Proteomes" id="UP001431209">
    <property type="component" value="Unassembled WGS sequence"/>
</dbReference>
<dbReference type="GO" id="GO:0000027">
    <property type="term" value="P:ribosomal large subunit assembly"/>
    <property type="evidence" value="ECO:0007669"/>
    <property type="project" value="TreeGrafter"/>
</dbReference>
<dbReference type="Pfam" id="PF02214">
    <property type="entry name" value="BTB_2"/>
    <property type="match status" value="1"/>
</dbReference>
<dbReference type="Gene3D" id="2.130.10.10">
    <property type="entry name" value="YVTN repeat-like/Quinoprotein amine dehydrogenase"/>
    <property type="match status" value="2"/>
</dbReference>
<evidence type="ECO:0000313" key="7">
    <source>
        <dbReference type="Proteomes" id="UP001431209"/>
    </source>
</evidence>
<feature type="non-terminal residue" evidence="6">
    <location>
        <position position="407"/>
    </location>
</feature>
<dbReference type="Pfam" id="PF00400">
    <property type="entry name" value="WD40"/>
    <property type="match status" value="3"/>
</dbReference>
<evidence type="ECO:0000256" key="2">
    <source>
        <dbReference type="ARBA" id="ARBA00022737"/>
    </source>
</evidence>
<evidence type="ECO:0000313" key="6">
    <source>
        <dbReference type="EMBL" id="KAL0491120.1"/>
    </source>
</evidence>
<feature type="repeat" description="WD" evidence="3">
    <location>
        <begin position="250"/>
        <end position="290"/>
    </location>
</feature>
<dbReference type="InterPro" id="IPR019775">
    <property type="entry name" value="WD40_repeat_CS"/>
</dbReference>
<sequence>MNDERDLKRRREESNEPQKKTTSDYVKLNIGGTIFATTIKTLTSQGNNFFSEMFDEMDPGADGSYFIDRDANDFSIILSKLRGYDIQESIKEMNAKRRRQLIEDINYYSMNDIFSDCFDENGILNNAFICTSDRPIISLITLKDGRLVSLNSDNIVEVWDIASCRRTRIPINYKIARAIAPLNDVRFVIVAFDNVFCVFNLLTGKMLNSLPHDLIIAAFTTLKDGRLVIGSENNTITIWDIATNQCVETSNGHTKCITAFTTLIDGRLVSSSVDNTIKIWDVASGNCVKTITCHTDTITALTTLKDGRLVSGGVDNTIMIWDVASGNCVSVLVGYKDIPISFNKNKYFISALTTLNDGRLVSSSTDNTIKIWDVATNQCVETITCDAKEEIKLTTLKDGTLASICGN</sequence>
<dbReference type="SUPFAM" id="SSF54695">
    <property type="entry name" value="POZ domain"/>
    <property type="match status" value="1"/>
</dbReference>
<feature type="domain" description="Potassium channel tetramerisation-type BTB" evidence="5">
    <location>
        <begin position="26"/>
        <end position="114"/>
    </location>
</feature>
<dbReference type="SUPFAM" id="SSF50978">
    <property type="entry name" value="WD40 repeat-like"/>
    <property type="match status" value="1"/>
</dbReference>
<organism evidence="6 7">
    <name type="scientific">Acrasis kona</name>
    <dbReference type="NCBI Taxonomy" id="1008807"/>
    <lineage>
        <taxon>Eukaryota</taxon>
        <taxon>Discoba</taxon>
        <taxon>Heterolobosea</taxon>
        <taxon>Tetramitia</taxon>
        <taxon>Eutetramitia</taxon>
        <taxon>Acrasidae</taxon>
        <taxon>Acrasis</taxon>
    </lineage>
</organism>
<dbReference type="InterPro" id="IPR001680">
    <property type="entry name" value="WD40_rpt"/>
</dbReference>
<protein>
    <submittedName>
        <fullName evidence="6">F-box/WD repeat-containing protein</fullName>
    </submittedName>
</protein>
<evidence type="ECO:0000259" key="5">
    <source>
        <dbReference type="Pfam" id="PF02214"/>
    </source>
</evidence>
<dbReference type="PANTHER" id="PTHR19848">
    <property type="entry name" value="WD40 REPEAT PROTEIN"/>
    <property type="match status" value="1"/>
</dbReference>
<name>A0AAW2ZNR7_9EUKA</name>
<keyword evidence="7" id="KW-1185">Reference proteome</keyword>
<dbReference type="InterPro" id="IPR020472">
    <property type="entry name" value="WD40_PAC1"/>
</dbReference>
<evidence type="ECO:0000256" key="1">
    <source>
        <dbReference type="ARBA" id="ARBA00022574"/>
    </source>
</evidence>
<dbReference type="InterPro" id="IPR011333">
    <property type="entry name" value="SKP1/BTB/POZ_sf"/>
</dbReference>
<dbReference type="InterPro" id="IPR036322">
    <property type="entry name" value="WD40_repeat_dom_sf"/>
</dbReference>
<feature type="region of interest" description="Disordered" evidence="4">
    <location>
        <begin position="1"/>
        <end position="23"/>
    </location>
</feature>
<dbReference type="GO" id="GO:0051260">
    <property type="term" value="P:protein homooligomerization"/>
    <property type="evidence" value="ECO:0007669"/>
    <property type="project" value="InterPro"/>
</dbReference>
<dbReference type="PROSITE" id="PS00678">
    <property type="entry name" value="WD_REPEATS_1"/>
    <property type="match status" value="2"/>
</dbReference>
<reference evidence="6 7" key="1">
    <citation type="submission" date="2024-03" db="EMBL/GenBank/DDBJ databases">
        <title>The Acrasis kona genome and developmental transcriptomes reveal deep origins of eukaryotic multicellular pathways.</title>
        <authorList>
            <person name="Sheikh S."/>
            <person name="Fu C.-J."/>
            <person name="Brown M.W."/>
            <person name="Baldauf S.L."/>
        </authorList>
    </citation>
    <scope>NUCLEOTIDE SEQUENCE [LARGE SCALE GENOMIC DNA]</scope>
    <source>
        <strain evidence="6 7">ATCC MYA-3509</strain>
    </source>
</reference>
<dbReference type="EMBL" id="JAOPGA020001756">
    <property type="protein sequence ID" value="KAL0491120.1"/>
    <property type="molecule type" value="Genomic_DNA"/>
</dbReference>
<feature type="repeat" description="WD" evidence="3">
    <location>
        <begin position="227"/>
        <end position="249"/>
    </location>
</feature>
<comment type="caution">
    <text evidence="6">The sequence shown here is derived from an EMBL/GenBank/DDBJ whole genome shotgun (WGS) entry which is preliminary data.</text>
</comment>
<evidence type="ECO:0000256" key="4">
    <source>
        <dbReference type="SAM" id="MobiDB-lite"/>
    </source>
</evidence>
<dbReference type="InterPro" id="IPR003131">
    <property type="entry name" value="T1-type_BTB"/>
</dbReference>
<feature type="repeat" description="WD" evidence="3">
    <location>
        <begin position="360"/>
        <end position="382"/>
    </location>
</feature>
<dbReference type="InterPro" id="IPR015943">
    <property type="entry name" value="WD40/YVTN_repeat-like_dom_sf"/>
</dbReference>
<evidence type="ECO:0000256" key="3">
    <source>
        <dbReference type="PROSITE-ProRule" id="PRU00221"/>
    </source>
</evidence>
<dbReference type="SMART" id="SM00320">
    <property type="entry name" value="WD40"/>
    <property type="match status" value="5"/>
</dbReference>
<dbReference type="GO" id="GO:0005730">
    <property type="term" value="C:nucleolus"/>
    <property type="evidence" value="ECO:0007669"/>
    <property type="project" value="UniProtKB-SubCell"/>
</dbReference>